<name>A0ABS8Y5N3_DATST</name>
<feature type="non-terminal residue" evidence="1">
    <location>
        <position position="76"/>
    </location>
</feature>
<protein>
    <submittedName>
        <fullName evidence="1">Uncharacterized protein</fullName>
    </submittedName>
</protein>
<dbReference type="EMBL" id="JACEIK010021757">
    <property type="protein sequence ID" value="MCE5166332.1"/>
    <property type="molecule type" value="Genomic_DNA"/>
</dbReference>
<keyword evidence="2" id="KW-1185">Reference proteome</keyword>
<gene>
    <name evidence="1" type="ORF">HAX54_017670</name>
</gene>
<dbReference type="Proteomes" id="UP000823775">
    <property type="component" value="Unassembled WGS sequence"/>
</dbReference>
<sequence length="76" mass="8655">KNLSHTCAYIGSAAANFHLRTAIKMLVEFMFVQSTSLEMQHTYVSRICTCISWVRHGFSLYFQAFYLTPALDLSSV</sequence>
<evidence type="ECO:0000313" key="2">
    <source>
        <dbReference type="Proteomes" id="UP000823775"/>
    </source>
</evidence>
<comment type="caution">
    <text evidence="1">The sequence shown here is derived from an EMBL/GenBank/DDBJ whole genome shotgun (WGS) entry which is preliminary data.</text>
</comment>
<reference evidence="1 2" key="1">
    <citation type="journal article" date="2021" name="BMC Genomics">
        <title>Datura genome reveals duplications of psychoactive alkaloid biosynthetic genes and high mutation rate following tissue culture.</title>
        <authorList>
            <person name="Rajewski A."/>
            <person name="Carter-House D."/>
            <person name="Stajich J."/>
            <person name="Litt A."/>
        </authorList>
    </citation>
    <scope>NUCLEOTIDE SEQUENCE [LARGE SCALE GENOMIC DNA]</scope>
    <source>
        <strain evidence="1">AR-01</strain>
    </source>
</reference>
<accession>A0ABS8Y5N3</accession>
<proteinExistence type="predicted"/>
<organism evidence="1 2">
    <name type="scientific">Datura stramonium</name>
    <name type="common">Jimsonweed</name>
    <name type="synonym">Common thornapple</name>
    <dbReference type="NCBI Taxonomy" id="4076"/>
    <lineage>
        <taxon>Eukaryota</taxon>
        <taxon>Viridiplantae</taxon>
        <taxon>Streptophyta</taxon>
        <taxon>Embryophyta</taxon>
        <taxon>Tracheophyta</taxon>
        <taxon>Spermatophyta</taxon>
        <taxon>Magnoliopsida</taxon>
        <taxon>eudicotyledons</taxon>
        <taxon>Gunneridae</taxon>
        <taxon>Pentapetalae</taxon>
        <taxon>asterids</taxon>
        <taxon>lamiids</taxon>
        <taxon>Solanales</taxon>
        <taxon>Solanaceae</taxon>
        <taxon>Solanoideae</taxon>
        <taxon>Datureae</taxon>
        <taxon>Datura</taxon>
    </lineage>
</organism>
<evidence type="ECO:0000313" key="1">
    <source>
        <dbReference type="EMBL" id="MCE5166332.1"/>
    </source>
</evidence>
<feature type="non-terminal residue" evidence="1">
    <location>
        <position position="1"/>
    </location>
</feature>